<keyword evidence="3" id="KW-0238">DNA-binding</keyword>
<dbReference type="PROSITE" id="PS50048">
    <property type="entry name" value="ZN2_CY6_FUNGAL_2"/>
    <property type="match status" value="1"/>
</dbReference>
<dbReference type="CDD" id="cd00067">
    <property type="entry name" value="GAL4"/>
    <property type="match status" value="1"/>
</dbReference>
<feature type="domain" description="Zn(2)-C6 fungal-type" evidence="7">
    <location>
        <begin position="10"/>
        <end position="42"/>
    </location>
</feature>
<dbReference type="GO" id="GO:0000981">
    <property type="term" value="F:DNA-binding transcription factor activity, RNA polymerase II-specific"/>
    <property type="evidence" value="ECO:0007669"/>
    <property type="project" value="InterPro"/>
</dbReference>
<dbReference type="GO" id="GO:0006351">
    <property type="term" value="P:DNA-templated transcription"/>
    <property type="evidence" value="ECO:0007669"/>
    <property type="project" value="InterPro"/>
</dbReference>
<feature type="transmembrane region" description="Helical" evidence="6">
    <location>
        <begin position="210"/>
        <end position="228"/>
    </location>
</feature>
<accession>A0AAN6IIP2</accession>
<dbReference type="SMART" id="SM00906">
    <property type="entry name" value="Fungal_trans"/>
    <property type="match status" value="1"/>
</dbReference>
<keyword evidence="9" id="KW-1185">Reference proteome</keyword>
<dbReference type="SMART" id="SM00066">
    <property type="entry name" value="GAL4"/>
    <property type="match status" value="1"/>
</dbReference>
<dbReference type="Proteomes" id="UP001203852">
    <property type="component" value="Unassembled WGS sequence"/>
</dbReference>
<dbReference type="AlphaFoldDB" id="A0AAN6IIP2"/>
<keyword evidence="5" id="KW-0539">Nucleus</keyword>
<protein>
    <submittedName>
        <fullName evidence="8">Fungal-specific transcription factor domain-containing protein</fullName>
    </submittedName>
</protein>
<dbReference type="PANTHER" id="PTHR47425:SF2">
    <property type="entry name" value="FARB-RELATED"/>
    <property type="match status" value="1"/>
</dbReference>
<evidence type="ECO:0000256" key="1">
    <source>
        <dbReference type="ARBA" id="ARBA00022723"/>
    </source>
</evidence>
<keyword evidence="6" id="KW-1133">Transmembrane helix</keyword>
<evidence type="ECO:0000256" key="2">
    <source>
        <dbReference type="ARBA" id="ARBA00023015"/>
    </source>
</evidence>
<organism evidence="8 9">
    <name type="scientific">Exophiala viscosa</name>
    <dbReference type="NCBI Taxonomy" id="2486360"/>
    <lineage>
        <taxon>Eukaryota</taxon>
        <taxon>Fungi</taxon>
        <taxon>Dikarya</taxon>
        <taxon>Ascomycota</taxon>
        <taxon>Pezizomycotina</taxon>
        <taxon>Eurotiomycetes</taxon>
        <taxon>Chaetothyriomycetidae</taxon>
        <taxon>Chaetothyriales</taxon>
        <taxon>Herpotrichiellaceae</taxon>
        <taxon>Exophiala</taxon>
    </lineage>
</organism>
<evidence type="ECO:0000256" key="5">
    <source>
        <dbReference type="ARBA" id="ARBA00023242"/>
    </source>
</evidence>
<dbReference type="InterPro" id="IPR036864">
    <property type="entry name" value="Zn2-C6_fun-type_DNA-bd_sf"/>
</dbReference>
<name>A0AAN6IIP2_9EURO</name>
<keyword evidence="2" id="KW-0805">Transcription regulation</keyword>
<dbReference type="Pfam" id="PF04082">
    <property type="entry name" value="Fungal_trans"/>
    <property type="match status" value="1"/>
</dbReference>
<keyword evidence="6" id="KW-0812">Transmembrane</keyword>
<dbReference type="SUPFAM" id="SSF57701">
    <property type="entry name" value="Zn2/Cys6 DNA-binding domain"/>
    <property type="match status" value="1"/>
</dbReference>
<dbReference type="EMBL" id="MU404350">
    <property type="protein sequence ID" value="KAI1618938.1"/>
    <property type="molecule type" value="Genomic_DNA"/>
</dbReference>
<keyword evidence="1" id="KW-0479">Metal-binding</keyword>
<dbReference type="CDD" id="cd12148">
    <property type="entry name" value="fungal_TF_MHR"/>
    <property type="match status" value="1"/>
</dbReference>
<evidence type="ECO:0000256" key="6">
    <source>
        <dbReference type="SAM" id="Phobius"/>
    </source>
</evidence>
<dbReference type="InterPro" id="IPR001138">
    <property type="entry name" value="Zn2Cys6_DnaBD"/>
</dbReference>
<evidence type="ECO:0000313" key="9">
    <source>
        <dbReference type="Proteomes" id="UP001203852"/>
    </source>
</evidence>
<keyword evidence="6" id="KW-0472">Membrane</keyword>
<comment type="caution">
    <text evidence="8">The sequence shown here is derived from an EMBL/GenBank/DDBJ whole genome shotgun (WGS) entry which is preliminary data.</text>
</comment>
<dbReference type="Pfam" id="PF00172">
    <property type="entry name" value="Zn_clus"/>
    <property type="match status" value="1"/>
</dbReference>
<sequence>MPRIQRARIACLTCRARKVRCDASQNGVPCTNCRLDHKNCTLKTRARKIDADQQTVDLSSCSVHPRSEQPRKVSYSSSLELPDHKIPEEPRGTVLLGGESTPIISRIVGSFDPAKTHHASSSSSVYQASCGTEVIYSYYPFISADAIHQILLEDLHYLERLGCYRLPSRPSLDEFVKAYFRYVHPHQPILDEGDFWRAYTRPLASSRKTFSIFVFQAMLFAACTFVPFSTIDRLGFSSFQTARATFYRRAKALFHIDSNRDTLSSAQGALLLTYYVSASDAKVNSHWLSNAICLAKLADAHQSEGLKTTSIERRTQLKRLWCCCLLRDRILALGLSRPMQIDGDEDVLFGVEDRLLHATTKDSMVYESSTISNLMKSFTSLCDLAASLRQTLKILPLHCTGPISAEVETTLSRVQACSEQLDHWFTEAKASCHMDGLADDAVTLHNNVIYVYYHSAKIGLWNHANYVSSTHGCAVHVKFSHGHREVEAAIHGIDANLQQIAEHNLLQFMPVTIVAYIAMPLVWHISNVKLNRQGHSASSRKRLSVYLTALNILKERYEGVDRVLSHIRQVVTYLDTRDDTLFSQSSHDRGLGESVPTSMDGANILTCMPQFFLRIMVIVQLALAQGQYPEENELPTSLGSPTGNPTHSMCTCVSDDWSLPDLGDAFEAITDSTPLGGTPRSDQAENMCFDGDAAEKTNALASTIEFDDFFNLSYDAHCRNTDSIG</sequence>
<evidence type="ECO:0000259" key="7">
    <source>
        <dbReference type="PROSITE" id="PS50048"/>
    </source>
</evidence>
<proteinExistence type="predicted"/>
<dbReference type="InterPro" id="IPR052761">
    <property type="entry name" value="Fungal_Detox/Toxin_TFs"/>
</dbReference>
<dbReference type="GO" id="GO:0003677">
    <property type="term" value="F:DNA binding"/>
    <property type="evidence" value="ECO:0007669"/>
    <property type="project" value="UniProtKB-KW"/>
</dbReference>
<evidence type="ECO:0000256" key="3">
    <source>
        <dbReference type="ARBA" id="ARBA00023125"/>
    </source>
</evidence>
<reference evidence="8" key="1">
    <citation type="journal article" date="2022" name="bioRxiv">
        <title>Deciphering the potential niche of two novel black yeast fungi from a biological soil crust based on their genomes, phenotypes, and melanin regulation.</title>
        <authorList>
            <consortium name="DOE Joint Genome Institute"/>
            <person name="Carr E.C."/>
            <person name="Barton Q."/>
            <person name="Grambo S."/>
            <person name="Sullivan M."/>
            <person name="Renfro C.M."/>
            <person name="Kuo A."/>
            <person name="Pangilinan J."/>
            <person name="Lipzen A."/>
            <person name="Keymanesh K."/>
            <person name="Savage E."/>
            <person name="Barry K."/>
            <person name="Grigoriev I.V."/>
            <person name="Riekhof W.R."/>
            <person name="Harris S.S."/>
        </authorList>
    </citation>
    <scope>NUCLEOTIDE SEQUENCE</scope>
    <source>
        <strain evidence="8">JF 03-4F</strain>
    </source>
</reference>
<dbReference type="Gene3D" id="4.10.240.10">
    <property type="entry name" value="Zn(2)-C6 fungal-type DNA-binding domain"/>
    <property type="match status" value="1"/>
</dbReference>
<dbReference type="PROSITE" id="PS00463">
    <property type="entry name" value="ZN2_CY6_FUNGAL_1"/>
    <property type="match status" value="1"/>
</dbReference>
<gene>
    <name evidence="8" type="ORF">EDD36DRAFT_45969</name>
</gene>
<evidence type="ECO:0000256" key="4">
    <source>
        <dbReference type="ARBA" id="ARBA00023163"/>
    </source>
</evidence>
<evidence type="ECO:0000313" key="8">
    <source>
        <dbReference type="EMBL" id="KAI1618938.1"/>
    </source>
</evidence>
<dbReference type="PANTHER" id="PTHR47425">
    <property type="entry name" value="FARB-RELATED"/>
    <property type="match status" value="1"/>
</dbReference>
<dbReference type="GO" id="GO:0008270">
    <property type="term" value="F:zinc ion binding"/>
    <property type="evidence" value="ECO:0007669"/>
    <property type="project" value="InterPro"/>
</dbReference>
<dbReference type="InterPro" id="IPR007219">
    <property type="entry name" value="XnlR_reg_dom"/>
</dbReference>
<keyword evidence="4" id="KW-0804">Transcription</keyword>